<evidence type="ECO:0000313" key="23">
    <source>
        <dbReference type="EnsemblMetazoa" id="XP_020899654.1"/>
    </source>
</evidence>
<dbReference type="PROSITE" id="PS50011">
    <property type="entry name" value="PROTEIN_KINASE_DOM"/>
    <property type="match status" value="1"/>
</dbReference>
<evidence type="ECO:0000256" key="14">
    <source>
        <dbReference type="ARBA" id="ARBA00047681"/>
    </source>
</evidence>
<dbReference type="GO" id="GO:0043235">
    <property type="term" value="C:receptor complex"/>
    <property type="evidence" value="ECO:0007669"/>
    <property type="project" value="InterPro"/>
</dbReference>
<keyword evidence="9 17" id="KW-0067">ATP-binding</keyword>
<dbReference type="Proteomes" id="UP000887567">
    <property type="component" value="Unplaced"/>
</dbReference>
<evidence type="ECO:0000256" key="2">
    <source>
        <dbReference type="ARBA" id="ARBA00009605"/>
    </source>
</evidence>
<dbReference type="Gene3D" id="2.10.60.10">
    <property type="entry name" value="CD59"/>
    <property type="match status" value="1"/>
</dbReference>
<comment type="cofactor">
    <cofactor evidence="20">
        <name>Mg(2+)</name>
        <dbReference type="ChEBI" id="CHEBI:18420"/>
    </cofactor>
    <cofactor evidence="20">
        <name>Mn(2+)</name>
        <dbReference type="ChEBI" id="CHEBI:29035"/>
    </cofactor>
</comment>
<comment type="catalytic activity">
    <reaction evidence="14">
        <text>L-seryl-[receptor-protein] + ATP = O-phospho-L-seryl-[receptor-protein] + ADP + H(+)</text>
        <dbReference type="Rhea" id="RHEA:18673"/>
        <dbReference type="Rhea" id="RHEA-COMP:11022"/>
        <dbReference type="Rhea" id="RHEA-COMP:11023"/>
        <dbReference type="ChEBI" id="CHEBI:15378"/>
        <dbReference type="ChEBI" id="CHEBI:29999"/>
        <dbReference type="ChEBI" id="CHEBI:30616"/>
        <dbReference type="ChEBI" id="CHEBI:83421"/>
        <dbReference type="ChEBI" id="CHEBI:456216"/>
        <dbReference type="EC" id="2.7.11.30"/>
    </reaction>
</comment>
<dbReference type="GO" id="GO:0005886">
    <property type="term" value="C:plasma membrane"/>
    <property type="evidence" value="ECO:0007669"/>
    <property type="project" value="TreeGrafter"/>
</dbReference>
<keyword evidence="12 20" id="KW-0675">Receptor</keyword>
<evidence type="ECO:0000259" key="22">
    <source>
        <dbReference type="PROSITE" id="PS50011"/>
    </source>
</evidence>
<reference evidence="23" key="1">
    <citation type="submission" date="2022-11" db="UniProtKB">
        <authorList>
            <consortium name="EnsemblMetazoa"/>
        </authorList>
    </citation>
    <scope>IDENTIFICATION</scope>
</reference>
<dbReference type="FunFam" id="1.10.510.10:FF:000487">
    <property type="entry name" value="Anti-Muellerian hormone type-2 receptor"/>
    <property type="match status" value="1"/>
</dbReference>
<evidence type="ECO:0000256" key="19">
    <source>
        <dbReference type="PROSITE-ProRule" id="PRU10141"/>
    </source>
</evidence>
<feature type="disulfide bond" evidence="18">
    <location>
        <begin position="121"/>
        <end position="126"/>
    </location>
</feature>
<dbReference type="PANTHER" id="PTHR23255">
    <property type="entry name" value="TRANSFORMING GROWTH FACTOR-BETA RECEPTOR TYPE I AND II"/>
    <property type="match status" value="1"/>
</dbReference>
<dbReference type="EC" id="2.7.11.30" evidence="20"/>
<keyword evidence="20" id="KW-0479">Metal-binding</keyword>
<evidence type="ECO:0000256" key="21">
    <source>
        <dbReference type="SAM" id="SignalP"/>
    </source>
</evidence>
<dbReference type="PANTHER" id="PTHR23255:SF100">
    <property type="entry name" value="RECEPTOR PROTEIN SERINE_THREONINE KINASE"/>
    <property type="match status" value="1"/>
</dbReference>
<evidence type="ECO:0000256" key="12">
    <source>
        <dbReference type="ARBA" id="ARBA00023170"/>
    </source>
</evidence>
<keyword evidence="20" id="KW-0460">Magnesium</keyword>
<dbReference type="KEGG" id="epa:110238334"/>
<dbReference type="Gene3D" id="3.30.200.20">
    <property type="entry name" value="Phosphorylase Kinase, domain 1"/>
    <property type="match status" value="1"/>
</dbReference>
<protein>
    <recommendedName>
        <fullName evidence="20">Serine/threonine-protein kinase receptor</fullName>
        <ecNumber evidence="20">2.7.11.30</ecNumber>
    </recommendedName>
</protein>
<dbReference type="OMA" id="NQGCWTH"/>
<dbReference type="AlphaFoldDB" id="A0A913X6H3"/>
<feature type="domain" description="Protein kinase" evidence="22">
    <location>
        <begin position="211"/>
        <end position="530"/>
    </location>
</feature>
<evidence type="ECO:0000256" key="17">
    <source>
        <dbReference type="PIRSR" id="PIRSR037393-2"/>
    </source>
</evidence>
<proteinExistence type="inferred from homology"/>
<organism evidence="23 24">
    <name type="scientific">Exaiptasia diaphana</name>
    <name type="common">Tropical sea anemone</name>
    <name type="synonym">Aiptasia pulchella</name>
    <dbReference type="NCBI Taxonomy" id="2652724"/>
    <lineage>
        <taxon>Eukaryota</taxon>
        <taxon>Metazoa</taxon>
        <taxon>Cnidaria</taxon>
        <taxon>Anthozoa</taxon>
        <taxon>Hexacorallia</taxon>
        <taxon>Actiniaria</taxon>
        <taxon>Aiptasiidae</taxon>
        <taxon>Exaiptasia</taxon>
    </lineage>
</organism>
<evidence type="ECO:0000256" key="9">
    <source>
        <dbReference type="ARBA" id="ARBA00022840"/>
    </source>
</evidence>
<keyword evidence="7 17" id="KW-0547">Nucleotide-binding</keyword>
<dbReference type="InterPro" id="IPR017441">
    <property type="entry name" value="Protein_kinase_ATP_BS"/>
</dbReference>
<evidence type="ECO:0000256" key="4">
    <source>
        <dbReference type="ARBA" id="ARBA00022679"/>
    </source>
</evidence>
<dbReference type="RefSeq" id="XP_020899654.1">
    <property type="nucleotide sequence ID" value="XM_021043995.2"/>
</dbReference>
<dbReference type="InterPro" id="IPR000333">
    <property type="entry name" value="TGFB_receptor"/>
</dbReference>
<keyword evidence="24" id="KW-1185">Reference proteome</keyword>
<keyword evidence="5 20" id="KW-0812">Transmembrane</keyword>
<evidence type="ECO:0000256" key="16">
    <source>
        <dbReference type="PIRSR" id="PIRSR037393-1"/>
    </source>
</evidence>
<evidence type="ECO:0000256" key="6">
    <source>
        <dbReference type="ARBA" id="ARBA00022729"/>
    </source>
</evidence>
<keyword evidence="18" id="KW-1015">Disulfide bond</keyword>
<keyword evidence="4 20" id="KW-0808">Transferase</keyword>
<comment type="similarity">
    <text evidence="2 20">Belongs to the protein kinase superfamily. TKL Ser/Thr protein kinase family. TGFB receptor subfamily.</text>
</comment>
<evidence type="ECO:0000313" key="24">
    <source>
        <dbReference type="Proteomes" id="UP000887567"/>
    </source>
</evidence>
<comment type="catalytic activity">
    <reaction evidence="15 20">
        <text>L-threonyl-[receptor-protein] + ATP = O-phospho-L-threonyl-[receptor-protein] + ADP + H(+)</text>
        <dbReference type="Rhea" id="RHEA:44880"/>
        <dbReference type="Rhea" id="RHEA-COMP:11024"/>
        <dbReference type="Rhea" id="RHEA-COMP:11025"/>
        <dbReference type="ChEBI" id="CHEBI:15378"/>
        <dbReference type="ChEBI" id="CHEBI:30013"/>
        <dbReference type="ChEBI" id="CHEBI:30616"/>
        <dbReference type="ChEBI" id="CHEBI:61977"/>
        <dbReference type="ChEBI" id="CHEBI:456216"/>
        <dbReference type="EC" id="2.7.11.30"/>
    </reaction>
</comment>
<feature type="disulfide bond" evidence="18">
    <location>
        <begin position="100"/>
        <end position="119"/>
    </location>
</feature>
<comment type="subcellular location">
    <subcellularLocation>
        <location evidence="1 20">Membrane</location>
        <topology evidence="1 20">Single-pass type I membrane protein</topology>
    </subcellularLocation>
</comment>
<name>A0A913X6H3_EXADI</name>
<keyword evidence="8 20" id="KW-0418">Kinase</keyword>
<keyword evidence="6 21" id="KW-0732">Signal</keyword>
<dbReference type="InterPro" id="IPR000719">
    <property type="entry name" value="Prot_kinase_dom"/>
</dbReference>
<evidence type="ECO:0000256" key="13">
    <source>
        <dbReference type="ARBA" id="ARBA00023180"/>
    </source>
</evidence>
<dbReference type="PIRSF" id="PIRSF037393">
    <property type="entry name" value="TGFRII"/>
    <property type="match status" value="1"/>
</dbReference>
<keyword evidence="13" id="KW-0325">Glycoprotein</keyword>
<evidence type="ECO:0000256" key="15">
    <source>
        <dbReference type="ARBA" id="ARBA00048773"/>
    </source>
</evidence>
<dbReference type="EnsemblMetazoa" id="XM_021043995.2">
    <property type="protein sequence ID" value="XP_020899654.1"/>
    <property type="gene ID" value="LOC110238334"/>
</dbReference>
<dbReference type="GO" id="GO:0005524">
    <property type="term" value="F:ATP binding"/>
    <property type="evidence" value="ECO:0007669"/>
    <property type="project" value="UniProtKB-UniRule"/>
</dbReference>
<dbReference type="InterPro" id="IPR017194">
    <property type="entry name" value="Transform_growth_fac-b_typ-2"/>
</dbReference>
<evidence type="ECO:0000256" key="8">
    <source>
        <dbReference type="ARBA" id="ARBA00022777"/>
    </source>
</evidence>
<evidence type="ECO:0000256" key="20">
    <source>
        <dbReference type="RuleBase" id="RU361271"/>
    </source>
</evidence>
<dbReference type="PROSITE" id="PS00107">
    <property type="entry name" value="PROTEIN_KINASE_ATP"/>
    <property type="match status" value="1"/>
</dbReference>
<dbReference type="PRINTS" id="PR00653">
    <property type="entry name" value="ACTIVIN2R"/>
</dbReference>
<dbReference type="SUPFAM" id="SSF56112">
    <property type="entry name" value="Protein kinase-like (PK-like)"/>
    <property type="match status" value="1"/>
</dbReference>
<evidence type="ECO:0000256" key="1">
    <source>
        <dbReference type="ARBA" id="ARBA00004479"/>
    </source>
</evidence>
<accession>A0A913X6H3</accession>
<evidence type="ECO:0000256" key="7">
    <source>
        <dbReference type="ARBA" id="ARBA00022741"/>
    </source>
</evidence>
<dbReference type="GO" id="GO:0046872">
    <property type="term" value="F:metal ion binding"/>
    <property type="evidence" value="ECO:0007669"/>
    <property type="project" value="UniProtKB-KW"/>
</dbReference>
<keyword evidence="11 20" id="KW-0472">Membrane</keyword>
<dbReference type="InterPro" id="IPR045860">
    <property type="entry name" value="Snake_toxin-like_sf"/>
</dbReference>
<sequence>MRVQQRFFAACLCCLLRFVVVYSNNEEETQSQVQHCQQYSDADPSINGTKVCEKGENSCFALWSTRKLQDNTTIGIVIRKGCFRISFDRPEIEHPCGADCIQRPDFDAMKKQKNVSGFCCCNRDNCNKNFTMVEYEITTESPSNVTGYAKAEGNRIAIILSCIVGAVTILSIMVFGYIVIRRKASNNLRAYGKADMEEKEPQKCTVDLSQLILLKRIGQGRYGTVWKASLHEKIVAVKVFSPENRLFWQAELDFYRSLDLKSSLYILKFIDACEQPTDNFPNFLLLTEYHSQGSLRDYLHRTVISWKEMCSLGYTMASGLAFIHQEQGSRPAFAHRDFNSKNILVKMDGTCALADFGFAMKVPDATKPADDGTLITEVGTMRYMAPEVLDGAVNLQDIKGALKQIDIYAMALVLWEVAMRCEDIFGKGKVPEYKLPFEAELGSMITSEAMHTFVVFKKARPGFPDAWKNNHPGIRALKETIEDCWDQDADARLLALCVEDRIADLCNNCPGSCPDNLSVGNVQDFQHNFMVDTPETQLIDKNTMIVTIDKDKDHDATVV</sequence>
<evidence type="ECO:0000256" key="10">
    <source>
        <dbReference type="ARBA" id="ARBA00022989"/>
    </source>
</evidence>
<feature type="active site" description="Proton acceptor" evidence="16">
    <location>
        <position position="337"/>
    </location>
</feature>
<dbReference type="InterPro" id="IPR011009">
    <property type="entry name" value="Kinase-like_dom_sf"/>
</dbReference>
<dbReference type="SUPFAM" id="SSF57302">
    <property type="entry name" value="Snake toxin-like"/>
    <property type="match status" value="1"/>
</dbReference>
<keyword evidence="20" id="KW-0464">Manganese</keyword>
<keyword evidence="10 20" id="KW-1133">Transmembrane helix</keyword>
<dbReference type="GeneID" id="110238334"/>
<dbReference type="GO" id="GO:0005024">
    <property type="term" value="F:transforming growth factor beta receptor activity"/>
    <property type="evidence" value="ECO:0007669"/>
    <property type="project" value="TreeGrafter"/>
</dbReference>
<keyword evidence="3 20" id="KW-0723">Serine/threonine-protein kinase</keyword>
<feature type="chain" id="PRO_5037526619" description="Serine/threonine-protein kinase receptor" evidence="21">
    <location>
        <begin position="24"/>
        <end position="559"/>
    </location>
</feature>
<evidence type="ECO:0000256" key="5">
    <source>
        <dbReference type="ARBA" id="ARBA00022692"/>
    </source>
</evidence>
<feature type="signal peptide" evidence="21">
    <location>
        <begin position="1"/>
        <end position="23"/>
    </location>
</feature>
<dbReference type="OrthoDB" id="669224at2759"/>
<dbReference type="Pfam" id="PF00069">
    <property type="entry name" value="Pkinase"/>
    <property type="match status" value="1"/>
</dbReference>
<dbReference type="GO" id="GO:0030509">
    <property type="term" value="P:BMP signaling pathway"/>
    <property type="evidence" value="ECO:0007669"/>
    <property type="project" value="TreeGrafter"/>
</dbReference>
<feature type="transmembrane region" description="Helical" evidence="20">
    <location>
        <begin position="156"/>
        <end position="180"/>
    </location>
</feature>
<evidence type="ECO:0000256" key="11">
    <source>
        <dbReference type="ARBA" id="ARBA00023136"/>
    </source>
</evidence>
<feature type="binding site" evidence="17 19">
    <location>
        <position position="238"/>
    </location>
    <ligand>
        <name>ATP</name>
        <dbReference type="ChEBI" id="CHEBI:30616"/>
    </ligand>
</feature>
<evidence type="ECO:0000256" key="18">
    <source>
        <dbReference type="PIRSR" id="PIRSR037393-3"/>
    </source>
</evidence>
<evidence type="ECO:0000256" key="3">
    <source>
        <dbReference type="ARBA" id="ARBA00022527"/>
    </source>
</evidence>
<dbReference type="Gene3D" id="1.10.510.10">
    <property type="entry name" value="Transferase(Phosphotransferase) domain 1"/>
    <property type="match status" value="1"/>
</dbReference>